<protein>
    <recommendedName>
        <fullName evidence="3">Heme-binding protein</fullName>
    </recommendedName>
</protein>
<comment type="caution">
    <text evidence="1">The sequence shown here is derived from an EMBL/GenBank/DDBJ whole genome shotgun (WGS) entry which is preliminary data.</text>
</comment>
<sequence>MAFLSQATLSLDLADEITKHAVNVCKSQGFKPISICVLDNAGAVIVQKRMDGCPAGAFDSFALAKARTCARLHMSSRAFRSKYSDSNPEKFVQGISMISIVDDGLAPFPGGVLIRDHSSGAVLGAVGVSGAAGDEDEYVALMGVKGCAALASATTEPAEHSCTTLKKEWYG</sequence>
<reference evidence="1" key="1">
    <citation type="submission" date="2023-08" db="EMBL/GenBank/DDBJ databases">
        <authorList>
            <person name="Chen Y."/>
            <person name="Shah S."/>
            <person name="Dougan E. K."/>
            <person name="Thang M."/>
            <person name="Chan C."/>
        </authorList>
    </citation>
    <scope>NUCLEOTIDE SEQUENCE</scope>
</reference>
<dbReference type="InterPro" id="IPR038084">
    <property type="entry name" value="PduO/GlcC-like_sf"/>
</dbReference>
<dbReference type="PANTHER" id="PTHR34309:SF10">
    <property type="entry name" value="SLR1406 PROTEIN"/>
    <property type="match status" value="1"/>
</dbReference>
<dbReference type="SUPFAM" id="SSF143744">
    <property type="entry name" value="GlcG-like"/>
    <property type="match status" value="1"/>
</dbReference>
<dbReference type="InterPro" id="IPR005624">
    <property type="entry name" value="PduO/GlcC-like"/>
</dbReference>
<proteinExistence type="predicted"/>
<evidence type="ECO:0000313" key="2">
    <source>
        <dbReference type="Proteomes" id="UP001178507"/>
    </source>
</evidence>
<dbReference type="AlphaFoldDB" id="A0AA36IE27"/>
<dbReference type="InterPro" id="IPR052517">
    <property type="entry name" value="GlcG_carb_metab_protein"/>
</dbReference>
<dbReference type="PANTHER" id="PTHR34309">
    <property type="entry name" value="SLR1406 PROTEIN"/>
    <property type="match status" value="1"/>
</dbReference>
<name>A0AA36IE27_9DINO</name>
<organism evidence="1 2">
    <name type="scientific">Effrenium voratum</name>
    <dbReference type="NCBI Taxonomy" id="2562239"/>
    <lineage>
        <taxon>Eukaryota</taxon>
        <taxon>Sar</taxon>
        <taxon>Alveolata</taxon>
        <taxon>Dinophyceae</taxon>
        <taxon>Suessiales</taxon>
        <taxon>Symbiodiniaceae</taxon>
        <taxon>Effrenium</taxon>
    </lineage>
</organism>
<accession>A0AA36IE27</accession>
<evidence type="ECO:0000313" key="1">
    <source>
        <dbReference type="EMBL" id="CAJ1385015.1"/>
    </source>
</evidence>
<dbReference type="Proteomes" id="UP001178507">
    <property type="component" value="Unassembled WGS sequence"/>
</dbReference>
<gene>
    <name evidence="1" type="ORF">EVOR1521_LOCUS11711</name>
</gene>
<dbReference type="Gene3D" id="3.30.450.150">
    <property type="entry name" value="Haem-degrading domain"/>
    <property type="match status" value="1"/>
</dbReference>
<keyword evidence="2" id="KW-1185">Reference proteome</keyword>
<dbReference type="EMBL" id="CAUJNA010001180">
    <property type="protein sequence ID" value="CAJ1385015.1"/>
    <property type="molecule type" value="Genomic_DNA"/>
</dbReference>
<evidence type="ECO:0008006" key="3">
    <source>
        <dbReference type="Google" id="ProtNLM"/>
    </source>
</evidence>
<dbReference type="Pfam" id="PF03928">
    <property type="entry name" value="HbpS-like"/>
    <property type="match status" value="1"/>
</dbReference>